<protein>
    <submittedName>
        <fullName evidence="1">Uncharacterized protein</fullName>
    </submittedName>
</protein>
<accession>A0AAV7HJG2</accession>
<gene>
    <name evidence="1" type="ORF">IEQ34_002726</name>
</gene>
<evidence type="ECO:0000313" key="1">
    <source>
        <dbReference type="EMBL" id="KAH0467693.1"/>
    </source>
</evidence>
<keyword evidence="2" id="KW-1185">Reference proteome</keyword>
<sequence length="82" mass="9073">MLSFAFFLREIRLHLSPSSASLPAGSESVGLWRLFVVCFSSDNSELIFGWDEDVKAILKNARGNTIGKYDKSSGHEAAPIQR</sequence>
<name>A0AAV7HJG2_DENCH</name>
<evidence type="ECO:0000313" key="2">
    <source>
        <dbReference type="Proteomes" id="UP000775213"/>
    </source>
</evidence>
<dbReference type="EMBL" id="JAGFBR010000004">
    <property type="protein sequence ID" value="KAH0467693.1"/>
    <property type="molecule type" value="Genomic_DNA"/>
</dbReference>
<proteinExistence type="predicted"/>
<dbReference type="Proteomes" id="UP000775213">
    <property type="component" value="Unassembled WGS sequence"/>
</dbReference>
<reference evidence="1 2" key="1">
    <citation type="journal article" date="2021" name="Hortic Res">
        <title>Chromosome-scale assembly of the Dendrobium chrysotoxum genome enhances the understanding of orchid evolution.</title>
        <authorList>
            <person name="Zhang Y."/>
            <person name="Zhang G.Q."/>
            <person name="Zhang D."/>
            <person name="Liu X.D."/>
            <person name="Xu X.Y."/>
            <person name="Sun W.H."/>
            <person name="Yu X."/>
            <person name="Zhu X."/>
            <person name="Wang Z.W."/>
            <person name="Zhao X."/>
            <person name="Zhong W.Y."/>
            <person name="Chen H."/>
            <person name="Yin W.L."/>
            <person name="Huang T."/>
            <person name="Niu S.C."/>
            <person name="Liu Z.J."/>
        </authorList>
    </citation>
    <scope>NUCLEOTIDE SEQUENCE [LARGE SCALE GENOMIC DNA]</scope>
    <source>
        <strain evidence="1">Lindl</strain>
    </source>
</reference>
<comment type="caution">
    <text evidence="1">The sequence shown here is derived from an EMBL/GenBank/DDBJ whole genome shotgun (WGS) entry which is preliminary data.</text>
</comment>
<organism evidence="1 2">
    <name type="scientific">Dendrobium chrysotoxum</name>
    <name type="common">Orchid</name>
    <dbReference type="NCBI Taxonomy" id="161865"/>
    <lineage>
        <taxon>Eukaryota</taxon>
        <taxon>Viridiplantae</taxon>
        <taxon>Streptophyta</taxon>
        <taxon>Embryophyta</taxon>
        <taxon>Tracheophyta</taxon>
        <taxon>Spermatophyta</taxon>
        <taxon>Magnoliopsida</taxon>
        <taxon>Liliopsida</taxon>
        <taxon>Asparagales</taxon>
        <taxon>Orchidaceae</taxon>
        <taxon>Epidendroideae</taxon>
        <taxon>Malaxideae</taxon>
        <taxon>Dendrobiinae</taxon>
        <taxon>Dendrobium</taxon>
    </lineage>
</organism>
<dbReference type="AlphaFoldDB" id="A0AAV7HJG2"/>